<evidence type="ECO:0000256" key="8">
    <source>
        <dbReference type="RuleBase" id="RU363032"/>
    </source>
</evidence>
<gene>
    <name evidence="11" type="ORF">RM550_21495</name>
</gene>
<feature type="transmembrane region" description="Helical" evidence="8">
    <location>
        <begin position="37"/>
        <end position="59"/>
    </location>
</feature>
<comment type="similarity">
    <text evidence="8">Belongs to the binding-protein-dependent transport system permease family.</text>
</comment>
<feature type="compositionally biased region" description="Pro residues" evidence="9">
    <location>
        <begin position="11"/>
        <end position="27"/>
    </location>
</feature>
<feature type="transmembrane region" description="Helical" evidence="8">
    <location>
        <begin position="268"/>
        <end position="289"/>
    </location>
</feature>
<keyword evidence="7 8" id="KW-0472">Membrane</keyword>
<accession>A0ABU2TBK0</accession>
<evidence type="ECO:0000256" key="1">
    <source>
        <dbReference type="ARBA" id="ARBA00004429"/>
    </source>
</evidence>
<comment type="caution">
    <text evidence="11">The sequence shown here is derived from an EMBL/GenBank/DDBJ whole genome shotgun (WGS) entry which is preliminary data.</text>
</comment>
<evidence type="ECO:0000313" key="11">
    <source>
        <dbReference type="EMBL" id="MDT0458281.1"/>
    </source>
</evidence>
<evidence type="ECO:0000256" key="2">
    <source>
        <dbReference type="ARBA" id="ARBA00022448"/>
    </source>
</evidence>
<dbReference type="Proteomes" id="UP001180551">
    <property type="component" value="Unassembled WGS sequence"/>
</dbReference>
<dbReference type="InterPro" id="IPR035906">
    <property type="entry name" value="MetI-like_sf"/>
</dbReference>
<proteinExistence type="inferred from homology"/>
<evidence type="ECO:0000256" key="5">
    <source>
        <dbReference type="ARBA" id="ARBA00022692"/>
    </source>
</evidence>
<organism evidence="11 12">
    <name type="scientific">Streptomyces mooreae</name>
    <dbReference type="NCBI Taxonomy" id="3075523"/>
    <lineage>
        <taxon>Bacteria</taxon>
        <taxon>Bacillati</taxon>
        <taxon>Actinomycetota</taxon>
        <taxon>Actinomycetes</taxon>
        <taxon>Kitasatosporales</taxon>
        <taxon>Streptomycetaceae</taxon>
        <taxon>Streptomyces</taxon>
    </lineage>
</organism>
<feature type="transmembrane region" description="Helical" evidence="8">
    <location>
        <begin position="166"/>
        <end position="183"/>
    </location>
</feature>
<reference evidence="11" key="1">
    <citation type="submission" date="2024-05" db="EMBL/GenBank/DDBJ databases">
        <title>30 novel species of actinomycetes from the DSMZ collection.</title>
        <authorList>
            <person name="Nouioui I."/>
        </authorList>
    </citation>
    <scope>NUCLEOTIDE SEQUENCE</scope>
    <source>
        <strain evidence="11">DSM 41527</strain>
    </source>
</reference>
<dbReference type="PANTHER" id="PTHR43357">
    <property type="entry name" value="INNER MEMBRANE ABC TRANSPORTER PERMEASE PROTEIN YDCV"/>
    <property type="match status" value="1"/>
</dbReference>
<comment type="subcellular location">
    <subcellularLocation>
        <location evidence="1">Cell inner membrane</location>
        <topology evidence="1">Multi-pass membrane protein</topology>
    </subcellularLocation>
    <subcellularLocation>
        <location evidence="8">Cell membrane</location>
        <topology evidence="8">Multi-pass membrane protein</topology>
    </subcellularLocation>
</comment>
<feature type="region of interest" description="Disordered" evidence="9">
    <location>
        <begin position="1"/>
        <end position="29"/>
    </location>
</feature>
<feature type="transmembrane region" description="Helical" evidence="8">
    <location>
        <begin position="123"/>
        <end position="146"/>
    </location>
</feature>
<dbReference type="Pfam" id="PF00528">
    <property type="entry name" value="BPD_transp_1"/>
    <property type="match status" value="1"/>
</dbReference>
<dbReference type="RefSeq" id="WP_311625376.1">
    <property type="nucleotide sequence ID" value="NZ_JAVRFE010000029.1"/>
</dbReference>
<dbReference type="Gene3D" id="1.10.3720.10">
    <property type="entry name" value="MetI-like"/>
    <property type="match status" value="1"/>
</dbReference>
<feature type="domain" description="ABC transmembrane type-1" evidence="10">
    <location>
        <begin position="84"/>
        <end position="284"/>
    </location>
</feature>
<evidence type="ECO:0000256" key="9">
    <source>
        <dbReference type="SAM" id="MobiDB-lite"/>
    </source>
</evidence>
<evidence type="ECO:0000256" key="6">
    <source>
        <dbReference type="ARBA" id="ARBA00022989"/>
    </source>
</evidence>
<dbReference type="InterPro" id="IPR000515">
    <property type="entry name" value="MetI-like"/>
</dbReference>
<evidence type="ECO:0000259" key="10">
    <source>
        <dbReference type="PROSITE" id="PS50928"/>
    </source>
</evidence>
<dbReference type="EMBL" id="JAVRFE010000029">
    <property type="protein sequence ID" value="MDT0458281.1"/>
    <property type="molecule type" value="Genomic_DNA"/>
</dbReference>
<evidence type="ECO:0000256" key="4">
    <source>
        <dbReference type="ARBA" id="ARBA00022519"/>
    </source>
</evidence>
<name>A0ABU2TBK0_9ACTN</name>
<dbReference type="SUPFAM" id="SSF161098">
    <property type="entry name" value="MetI-like"/>
    <property type="match status" value="1"/>
</dbReference>
<keyword evidence="2 8" id="KW-0813">Transport</keyword>
<dbReference type="PROSITE" id="PS50928">
    <property type="entry name" value="ABC_TM1"/>
    <property type="match status" value="1"/>
</dbReference>
<keyword evidence="12" id="KW-1185">Reference proteome</keyword>
<keyword evidence="5 8" id="KW-0812">Transmembrane</keyword>
<keyword evidence="6 8" id="KW-1133">Transmembrane helix</keyword>
<keyword evidence="3" id="KW-1003">Cell membrane</keyword>
<evidence type="ECO:0000313" key="12">
    <source>
        <dbReference type="Proteomes" id="UP001180551"/>
    </source>
</evidence>
<feature type="transmembrane region" description="Helical" evidence="8">
    <location>
        <begin position="224"/>
        <end position="248"/>
    </location>
</feature>
<evidence type="ECO:0000256" key="3">
    <source>
        <dbReference type="ARBA" id="ARBA00022475"/>
    </source>
</evidence>
<feature type="transmembrane region" description="Helical" evidence="8">
    <location>
        <begin position="90"/>
        <end position="111"/>
    </location>
</feature>
<keyword evidence="4" id="KW-0997">Cell inner membrane</keyword>
<sequence>MAGMTTAAQPPVVPPPDRAPEPRPAPPARGRRPYGRLAVLLLAFLYFAIPVAASLWFTVDDPVKGFSLDVYTGHLLSADMLGSLLLSVELGLATVALGLLLVVPAMVVVHLRLPRLRPLVEILCMTPLVVPPIALVAGVNTVLSWAPDLARTPFYQTLMVIQDEHFPLVLVLLYTVMSLPFLYRSLDAGLRAVDLKTLVEASRSLGAGRLTTLGRVVVPNLRPAVVSGAVLSLAMVLGEYTVASVLGYRPFAVWMVEVGGEEAELAGAAAMLSLFLTWGLLLLLTLLAGGRTRRTRRQRTTS</sequence>
<dbReference type="PANTHER" id="PTHR43357:SF4">
    <property type="entry name" value="INNER MEMBRANE ABC TRANSPORTER PERMEASE PROTEIN YDCV"/>
    <property type="match status" value="1"/>
</dbReference>
<dbReference type="CDD" id="cd06261">
    <property type="entry name" value="TM_PBP2"/>
    <property type="match status" value="1"/>
</dbReference>
<evidence type="ECO:0000256" key="7">
    <source>
        <dbReference type="ARBA" id="ARBA00023136"/>
    </source>
</evidence>
<protein>
    <submittedName>
        <fullName evidence="11">ABC transporter permease subunit</fullName>
    </submittedName>
</protein>